<evidence type="ECO:0000256" key="2">
    <source>
        <dbReference type="SAM" id="SignalP"/>
    </source>
</evidence>
<gene>
    <name evidence="3" type="ORF">E1A91_D13G193100v1</name>
</gene>
<feature type="transmembrane region" description="Helical" evidence="1">
    <location>
        <begin position="27"/>
        <end position="55"/>
    </location>
</feature>
<name>A0A5D2S5M4_GOSMU</name>
<dbReference type="AlphaFoldDB" id="A0A5D2S5M4"/>
<sequence length="162" mass="17903">MLVGLLLVLGCLRWACATGLRKVGQLQAATFFCFLFFGGLLFGLLSWAAAGSGWVTGSVRVRPGSSRVDPTIQKKYLFILLFLFFFFFFFFLLVLVLLLLLASFLLFFLLLLRSASFVAVDAAARAAAVTSSGGSPMVSPMGVLRRLVRRCWCDGRRWAREG</sequence>
<feature type="transmembrane region" description="Helical" evidence="1">
    <location>
        <begin position="76"/>
        <end position="109"/>
    </location>
</feature>
<keyword evidence="1" id="KW-0812">Transmembrane</keyword>
<keyword evidence="4" id="KW-1185">Reference proteome</keyword>
<dbReference type="EMBL" id="CM017661">
    <property type="protein sequence ID" value="TYI47710.1"/>
    <property type="molecule type" value="Genomic_DNA"/>
</dbReference>
<organism evidence="3 4">
    <name type="scientific">Gossypium mustelinum</name>
    <name type="common">Cotton</name>
    <name type="synonym">Gossypium caicoense</name>
    <dbReference type="NCBI Taxonomy" id="34275"/>
    <lineage>
        <taxon>Eukaryota</taxon>
        <taxon>Viridiplantae</taxon>
        <taxon>Streptophyta</taxon>
        <taxon>Embryophyta</taxon>
        <taxon>Tracheophyta</taxon>
        <taxon>Spermatophyta</taxon>
        <taxon>Magnoliopsida</taxon>
        <taxon>eudicotyledons</taxon>
        <taxon>Gunneridae</taxon>
        <taxon>Pentapetalae</taxon>
        <taxon>rosids</taxon>
        <taxon>malvids</taxon>
        <taxon>Malvales</taxon>
        <taxon>Malvaceae</taxon>
        <taxon>Malvoideae</taxon>
        <taxon>Gossypium</taxon>
    </lineage>
</organism>
<keyword evidence="2" id="KW-0732">Signal</keyword>
<accession>A0A5D2S5M4</accession>
<feature type="signal peptide" evidence="2">
    <location>
        <begin position="1"/>
        <end position="17"/>
    </location>
</feature>
<dbReference type="Proteomes" id="UP000323597">
    <property type="component" value="Chromosome D13"/>
</dbReference>
<proteinExistence type="predicted"/>
<feature type="chain" id="PRO_5022916938" evidence="2">
    <location>
        <begin position="18"/>
        <end position="162"/>
    </location>
</feature>
<evidence type="ECO:0000256" key="1">
    <source>
        <dbReference type="SAM" id="Phobius"/>
    </source>
</evidence>
<evidence type="ECO:0000313" key="4">
    <source>
        <dbReference type="Proteomes" id="UP000323597"/>
    </source>
</evidence>
<protein>
    <submittedName>
        <fullName evidence="3">Uncharacterized protein</fullName>
    </submittedName>
</protein>
<keyword evidence="1" id="KW-0472">Membrane</keyword>
<keyword evidence="1" id="KW-1133">Transmembrane helix</keyword>
<reference evidence="3 4" key="1">
    <citation type="submission" date="2019-07" db="EMBL/GenBank/DDBJ databases">
        <title>WGS assembly of Gossypium mustelinum.</title>
        <authorList>
            <person name="Chen Z.J."/>
            <person name="Sreedasyam A."/>
            <person name="Ando A."/>
            <person name="Song Q."/>
            <person name="De L."/>
            <person name="Hulse-Kemp A."/>
            <person name="Ding M."/>
            <person name="Ye W."/>
            <person name="Kirkbride R."/>
            <person name="Jenkins J."/>
            <person name="Plott C."/>
            <person name="Lovell J."/>
            <person name="Lin Y.-M."/>
            <person name="Vaughn R."/>
            <person name="Liu B."/>
            <person name="Li W."/>
            <person name="Simpson S."/>
            <person name="Scheffler B."/>
            <person name="Saski C."/>
            <person name="Grover C."/>
            <person name="Hu G."/>
            <person name="Conover J."/>
            <person name="Carlson J."/>
            <person name="Shu S."/>
            <person name="Boston L."/>
            <person name="Williams M."/>
            <person name="Peterson D."/>
            <person name="Mcgee K."/>
            <person name="Jones D."/>
            <person name="Wendel J."/>
            <person name="Stelly D."/>
            <person name="Grimwood J."/>
            <person name="Schmutz J."/>
        </authorList>
    </citation>
    <scope>NUCLEOTIDE SEQUENCE [LARGE SCALE GENOMIC DNA]</scope>
    <source>
        <strain evidence="3">1408120.09</strain>
    </source>
</reference>
<evidence type="ECO:0000313" key="3">
    <source>
        <dbReference type="EMBL" id="TYI47710.1"/>
    </source>
</evidence>